<comment type="caution">
    <text evidence="2">The sequence shown here is derived from an EMBL/GenBank/DDBJ whole genome shotgun (WGS) entry which is preliminary data.</text>
</comment>
<organism evidence="2 3">
    <name type="scientific">Karstenula rhodostoma CBS 690.94</name>
    <dbReference type="NCBI Taxonomy" id="1392251"/>
    <lineage>
        <taxon>Eukaryota</taxon>
        <taxon>Fungi</taxon>
        <taxon>Dikarya</taxon>
        <taxon>Ascomycota</taxon>
        <taxon>Pezizomycotina</taxon>
        <taxon>Dothideomycetes</taxon>
        <taxon>Pleosporomycetidae</taxon>
        <taxon>Pleosporales</taxon>
        <taxon>Massarineae</taxon>
        <taxon>Didymosphaeriaceae</taxon>
        <taxon>Karstenula</taxon>
    </lineage>
</organism>
<evidence type="ECO:0000313" key="2">
    <source>
        <dbReference type="EMBL" id="KAF2440453.1"/>
    </source>
</evidence>
<evidence type="ECO:0000256" key="1">
    <source>
        <dbReference type="SAM" id="MobiDB-lite"/>
    </source>
</evidence>
<feature type="compositionally biased region" description="Basic and acidic residues" evidence="1">
    <location>
        <begin position="11"/>
        <end position="20"/>
    </location>
</feature>
<accession>A0A9P4U8R2</accession>
<feature type="compositionally biased region" description="Low complexity" evidence="1">
    <location>
        <begin position="25"/>
        <end position="36"/>
    </location>
</feature>
<sequence length="210" mass="22630">MVVEATIIPEPRSHVTHPTDHPNTPSSSRAPSQRAPTGASLLSSTTPGSPHVTIPLALHPHKLYAQPNVPTMKLPITPPYSDPGRADSCGAAKFRAHAPISPAASSPDQAHSPARTSAFLIPADLTQAAVEASPQLKRLQQDLLILTSFADNSSLSWRPSWFSAPVFSSVYWTLHNPPDVVTEELPRAGISGRQVMTRRMREEGDRSRCG</sequence>
<evidence type="ECO:0000313" key="3">
    <source>
        <dbReference type="Proteomes" id="UP000799764"/>
    </source>
</evidence>
<gene>
    <name evidence="2" type="ORF">P171DRAFT_100979</name>
</gene>
<dbReference type="EMBL" id="MU001507">
    <property type="protein sequence ID" value="KAF2440453.1"/>
    <property type="molecule type" value="Genomic_DNA"/>
</dbReference>
<name>A0A9P4U8R2_9PLEO</name>
<keyword evidence="3" id="KW-1185">Reference proteome</keyword>
<protein>
    <submittedName>
        <fullName evidence="2">Uncharacterized protein</fullName>
    </submittedName>
</protein>
<dbReference type="AlphaFoldDB" id="A0A9P4U8R2"/>
<dbReference type="OrthoDB" id="3932216at2759"/>
<dbReference type="Proteomes" id="UP000799764">
    <property type="component" value="Unassembled WGS sequence"/>
</dbReference>
<reference evidence="2" key="1">
    <citation type="journal article" date="2020" name="Stud. Mycol.">
        <title>101 Dothideomycetes genomes: a test case for predicting lifestyles and emergence of pathogens.</title>
        <authorList>
            <person name="Haridas S."/>
            <person name="Albert R."/>
            <person name="Binder M."/>
            <person name="Bloem J."/>
            <person name="Labutti K."/>
            <person name="Salamov A."/>
            <person name="Andreopoulos B."/>
            <person name="Baker S."/>
            <person name="Barry K."/>
            <person name="Bills G."/>
            <person name="Bluhm B."/>
            <person name="Cannon C."/>
            <person name="Castanera R."/>
            <person name="Culley D."/>
            <person name="Daum C."/>
            <person name="Ezra D."/>
            <person name="Gonzalez J."/>
            <person name="Henrissat B."/>
            <person name="Kuo A."/>
            <person name="Liang C."/>
            <person name="Lipzen A."/>
            <person name="Lutzoni F."/>
            <person name="Magnuson J."/>
            <person name="Mondo S."/>
            <person name="Nolan M."/>
            <person name="Ohm R."/>
            <person name="Pangilinan J."/>
            <person name="Park H.-J."/>
            <person name="Ramirez L."/>
            <person name="Alfaro M."/>
            <person name="Sun H."/>
            <person name="Tritt A."/>
            <person name="Yoshinaga Y."/>
            <person name="Zwiers L.-H."/>
            <person name="Turgeon B."/>
            <person name="Goodwin S."/>
            <person name="Spatafora J."/>
            <person name="Crous P."/>
            <person name="Grigoriev I."/>
        </authorList>
    </citation>
    <scope>NUCLEOTIDE SEQUENCE</scope>
    <source>
        <strain evidence="2">CBS 690.94</strain>
    </source>
</reference>
<feature type="region of interest" description="Disordered" evidence="1">
    <location>
        <begin position="1"/>
        <end position="53"/>
    </location>
</feature>
<proteinExistence type="predicted"/>